<protein>
    <submittedName>
        <fullName evidence="1">Uncharacterized protein</fullName>
    </submittedName>
</protein>
<evidence type="ECO:0000313" key="1">
    <source>
        <dbReference type="EMBL" id="KKN16523.1"/>
    </source>
</evidence>
<sequence>MHHELGQWIPFKDRQCSVCLLLESHATKDCIGKQFGPEERNWLLAFQEDLCDYVDGHWVNWEGTPVDNVPLLRKQAEDYVLKKEIQTMRAPRLKKKMEMEDELLTDSRYQGLNPRPFDNG</sequence>
<accession>A0A0F9RGX7</accession>
<reference evidence="1" key="1">
    <citation type="journal article" date="2015" name="Nature">
        <title>Complex archaea that bridge the gap between prokaryotes and eukaryotes.</title>
        <authorList>
            <person name="Spang A."/>
            <person name="Saw J.H."/>
            <person name="Jorgensen S.L."/>
            <person name="Zaremba-Niedzwiedzka K."/>
            <person name="Martijn J."/>
            <person name="Lind A.E."/>
            <person name="van Eijk R."/>
            <person name="Schleper C."/>
            <person name="Guy L."/>
            <person name="Ettema T.J."/>
        </authorList>
    </citation>
    <scope>NUCLEOTIDE SEQUENCE</scope>
</reference>
<comment type="caution">
    <text evidence="1">The sequence shown here is derived from an EMBL/GenBank/DDBJ whole genome shotgun (WGS) entry which is preliminary data.</text>
</comment>
<organism evidence="1">
    <name type="scientific">marine sediment metagenome</name>
    <dbReference type="NCBI Taxonomy" id="412755"/>
    <lineage>
        <taxon>unclassified sequences</taxon>
        <taxon>metagenomes</taxon>
        <taxon>ecological metagenomes</taxon>
    </lineage>
</organism>
<name>A0A0F9RGX7_9ZZZZ</name>
<gene>
    <name evidence="1" type="ORF">LCGC14_0975130</name>
</gene>
<dbReference type="AlphaFoldDB" id="A0A0F9RGX7"/>
<proteinExistence type="predicted"/>
<dbReference type="EMBL" id="LAZR01003607">
    <property type="protein sequence ID" value="KKN16523.1"/>
    <property type="molecule type" value="Genomic_DNA"/>
</dbReference>